<dbReference type="EMBL" id="BMIR01000015">
    <property type="protein sequence ID" value="GGE48375.1"/>
    <property type="molecule type" value="Genomic_DNA"/>
</dbReference>
<protein>
    <submittedName>
        <fullName evidence="2">Thioredoxin-like protein YusE</fullName>
    </submittedName>
</protein>
<gene>
    <name evidence="2" type="primary">yusE</name>
    <name evidence="2" type="ORF">GCM10011391_28980</name>
</gene>
<evidence type="ECO:0000259" key="1">
    <source>
        <dbReference type="Pfam" id="PF00085"/>
    </source>
</evidence>
<accession>A0A8J3DXG5</accession>
<evidence type="ECO:0000313" key="2">
    <source>
        <dbReference type="EMBL" id="GGE48375.1"/>
    </source>
</evidence>
<comment type="caution">
    <text evidence="2">The sequence shown here is derived from an EMBL/GenBank/DDBJ whole genome shotgun (WGS) entry which is preliminary data.</text>
</comment>
<dbReference type="InterPro" id="IPR013766">
    <property type="entry name" value="Thioredoxin_domain"/>
</dbReference>
<keyword evidence="3" id="KW-1185">Reference proteome</keyword>
<dbReference type="Gene3D" id="3.40.30.10">
    <property type="entry name" value="Glutaredoxin"/>
    <property type="match status" value="1"/>
</dbReference>
<dbReference type="RefSeq" id="WP_188695643.1">
    <property type="nucleotide sequence ID" value="NZ_BMIR01000015.1"/>
</dbReference>
<name>A0A8J3DXG5_9BACL</name>
<evidence type="ECO:0000313" key="3">
    <source>
        <dbReference type="Proteomes" id="UP000628775"/>
    </source>
</evidence>
<dbReference type="InterPro" id="IPR036249">
    <property type="entry name" value="Thioredoxin-like_sf"/>
</dbReference>
<reference evidence="2" key="2">
    <citation type="submission" date="2020-09" db="EMBL/GenBank/DDBJ databases">
        <authorList>
            <person name="Sun Q."/>
            <person name="Zhou Y."/>
        </authorList>
    </citation>
    <scope>NUCLEOTIDE SEQUENCE</scope>
    <source>
        <strain evidence="2">CGMCC 1.15371</strain>
    </source>
</reference>
<dbReference type="CDD" id="cd02947">
    <property type="entry name" value="TRX_family"/>
    <property type="match status" value="1"/>
</dbReference>
<sequence length="103" mass="11913">MKDLSVEAYETMSEDGVVGLFFKTPFCGTCQLAEQLLNLTFQALDGKGTPTYMCRAGEWEEYLSEWRIESVPCLIFVKDGQVLEKLYAFESVTKLYQLYQHYQ</sequence>
<dbReference type="AlphaFoldDB" id="A0A8J3DXG5"/>
<organism evidence="2 3">
    <name type="scientific">Pullulanibacillus camelliae</name>
    <dbReference type="NCBI Taxonomy" id="1707096"/>
    <lineage>
        <taxon>Bacteria</taxon>
        <taxon>Bacillati</taxon>
        <taxon>Bacillota</taxon>
        <taxon>Bacilli</taxon>
        <taxon>Bacillales</taxon>
        <taxon>Sporolactobacillaceae</taxon>
        <taxon>Pullulanibacillus</taxon>
    </lineage>
</organism>
<dbReference type="SUPFAM" id="SSF52833">
    <property type="entry name" value="Thioredoxin-like"/>
    <property type="match status" value="1"/>
</dbReference>
<proteinExistence type="predicted"/>
<dbReference type="Proteomes" id="UP000628775">
    <property type="component" value="Unassembled WGS sequence"/>
</dbReference>
<feature type="domain" description="Thioredoxin" evidence="1">
    <location>
        <begin position="16"/>
        <end position="95"/>
    </location>
</feature>
<dbReference type="Pfam" id="PF00085">
    <property type="entry name" value="Thioredoxin"/>
    <property type="match status" value="1"/>
</dbReference>
<reference evidence="2" key="1">
    <citation type="journal article" date="2014" name="Int. J. Syst. Evol. Microbiol.">
        <title>Complete genome sequence of Corynebacterium casei LMG S-19264T (=DSM 44701T), isolated from a smear-ripened cheese.</title>
        <authorList>
            <consortium name="US DOE Joint Genome Institute (JGI-PGF)"/>
            <person name="Walter F."/>
            <person name="Albersmeier A."/>
            <person name="Kalinowski J."/>
            <person name="Ruckert C."/>
        </authorList>
    </citation>
    <scope>NUCLEOTIDE SEQUENCE</scope>
    <source>
        <strain evidence="2">CGMCC 1.15371</strain>
    </source>
</reference>